<evidence type="ECO:0000256" key="8">
    <source>
        <dbReference type="ARBA" id="ARBA00023136"/>
    </source>
</evidence>
<reference evidence="14" key="1">
    <citation type="journal article" date="2021" name="ISME J.">
        <title>Genomic evolution of the class Acidithiobacillia: deep-branching Proteobacteria living in extreme acidic conditions.</title>
        <authorList>
            <person name="Moya-Beltran A."/>
            <person name="Beard S."/>
            <person name="Rojas-Villalobos C."/>
            <person name="Issotta F."/>
            <person name="Gallardo Y."/>
            <person name="Ulloa R."/>
            <person name="Giaveno A."/>
            <person name="Degli Esposti M."/>
            <person name="Johnson D.B."/>
            <person name="Quatrini R."/>
        </authorList>
    </citation>
    <scope>NUCLEOTIDE SEQUENCE</scope>
    <source>
        <strain evidence="14">VAN18-1</strain>
    </source>
</reference>
<name>A0AAE2YQ54_9PROT</name>
<comment type="similarity">
    <text evidence="2">Belongs to the LolB family.</text>
</comment>
<keyword evidence="9" id="KW-0564">Palmitate</keyword>
<evidence type="ECO:0000256" key="13">
    <source>
        <dbReference type="SAM" id="SignalP"/>
    </source>
</evidence>
<dbReference type="EMBL" id="JAAXYO010000133">
    <property type="protein sequence ID" value="MBU2788309.1"/>
    <property type="molecule type" value="Genomic_DNA"/>
</dbReference>
<comment type="subunit">
    <text evidence="3">Monomer.</text>
</comment>
<evidence type="ECO:0000256" key="2">
    <source>
        <dbReference type="ARBA" id="ARBA00009696"/>
    </source>
</evidence>
<keyword evidence="7" id="KW-0653">Protein transport</keyword>
<feature type="signal peptide" evidence="13">
    <location>
        <begin position="1"/>
        <end position="24"/>
    </location>
</feature>
<evidence type="ECO:0000256" key="6">
    <source>
        <dbReference type="ARBA" id="ARBA00022729"/>
    </source>
</evidence>
<dbReference type="Gene3D" id="2.50.20.10">
    <property type="entry name" value="Lipoprotein localisation LolA/LolB/LppX"/>
    <property type="match status" value="1"/>
</dbReference>
<keyword evidence="11" id="KW-0998">Cell outer membrane</keyword>
<sequence length="204" mass="22094">MKGLMRKNWRVLAIPALLLLGACAQLPAPTGQAQLVLPAQQRAQVLASVPRWTATGQASLRSSRGSQSFGFVWRQQANSEQLRILGPLGNTVAELRDDGTQAELLEASGKRLTASTMSVLLERVLGVTLPVAELPQWLLGIPPAGQVDAYDAAGLPQRARWGRWQLQYLRFDAVGGLQMPALLQASGPDDLQLRIAVSNWQLGQ</sequence>
<keyword evidence="10" id="KW-0143">Chaperone</keyword>
<evidence type="ECO:0000256" key="11">
    <source>
        <dbReference type="ARBA" id="ARBA00023237"/>
    </source>
</evidence>
<keyword evidence="12 14" id="KW-0449">Lipoprotein</keyword>
<evidence type="ECO:0000256" key="4">
    <source>
        <dbReference type="ARBA" id="ARBA00016202"/>
    </source>
</evidence>
<dbReference type="RefSeq" id="WP_215871352.1">
    <property type="nucleotide sequence ID" value="NZ_JAAXYO010000133.1"/>
</dbReference>
<gene>
    <name evidence="14" type="primary">lolB</name>
    <name evidence="14" type="ORF">HFQ13_08850</name>
</gene>
<keyword evidence="15" id="KW-1185">Reference proteome</keyword>
<keyword evidence="8" id="KW-0472">Membrane</keyword>
<dbReference type="CDD" id="cd16326">
    <property type="entry name" value="LolB"/>
    <property type="match status" value="1"/>
</dbReference>
<protein>
    <recommendedName>
        <fullName evidence="4">Outer-membrane lipoprotein LolB</fullName>
    </recommendedName>
</protein>
<keyword evidence="6 13" id="KW-0732">Signal</keyword>
<evidence type="ECO:0000256" key="1">
    <source>
        <dbReference type="ARBA" id="ARBA00004459"/>
    </source>
</evidence>
<evidence type="ECO:0000256" key="3">
    <source>
        <dbReference type="ARBA" id="ARBA00011245"/>
    </source>
</evidence>
<evidence type="ECO:0000256" key="10">
    <source>
        <dbReference type="ARBA" id="ARBA00023186"/>
    </source>
</evidence>
<evidence type="ECO:0000256" key="9">
    <source>
        <dbReference type="ARBA" id="ARBA00023139"/>
    </source>
</evidence>
<evidence type="ECO:0000256" key="12">
    <source>
        <dbReference type="ARBA" id="ARBA00023288"/>
    </source>
</evidence>
<evidence type="ECO:0000256" key="7">
    <source>
        <dbReference type="ARBA" id="ARBA00022927"/>
    </source>
</evidence>
<accession>A0AAE2YQ54</accession>
<dbReference type="GO" id="GO:0015031">
    <property type="term" value="P:protein transport"/>
    <property type="evidence" value="ECO:0007669"/>
    <property type="project" value="UniProtKB-KW"/>
</dbReference>
<evidence type="ECO:0000313" key="15">
    <source>
        <dbReference type="Proteomes" id="UP001197378"/>
    </source>
</evidence>
<organism evidence="14 15">
    <name type="scientific">Igneacidithiobacillus copahuensis</name>
    <dbReference type="NCBI Taxonomy" id="2724909"/>
    <lineage>
        <taxon>Bacteria</taxon>
        <taxon>Pseudomonadati</taxon>
        <taxon>Pseudomonadota</taxon>
        <taxon>Acidithiobacillia</taxon>
        <taxon>Acidithiobacillales</taxon>
        <taxon>Acidithiobacillaceae</taxon>
        <taxon>Igneacidithiobacillus</taxon>
    </lineage>
</organism>
<dbReference type="NCBIfam" id="TIGR00548">
    <property type="entry name" value="lolB"/>
    <property type="match status" value="1"/>
</dbReference>
<evidence type="ECO:0000256" key="5">
    <source>
        <dbReference type="ARBA" id="ARBA00022448"/>
    </source>
</evidence>
<dbReference type="Pfam" id="PF03550">
    <property type="entry name" value="LolB"/>
    <property type="match status" value="1"/>
</dbReference>
<dbReference type="Proteomes" id="UP001197378">
    <property type="component" value="Unassembled WGS sequence"/>
</dbReference>
<dbReference type="AlphaFoldDB" id="A0AAE2YQ54"/>
<dbReference type="InterPro" id="IPR004565">
    <property type="entry name" value="OM_lipoprot_LolB"/>
</dbReference>
<comment type="caution">
    <text evidence="14">The sequence shown here is derived from an EMBL/GenBank/DDBJ whole genome shotgun (WGS) entry which is preliminary data.</text>
</comment>
<proteinExistence type="inferred from homology"/>
<keyword evidence="5" id="KW-0813">Transport</keyword>
<dbReference type="SUPFAM" id="SSF89392">
    <property type="entry name" value="Prokaryotic lipoproteins and lipoprotein localization factors"/>
    <property type="match status" value="1"/>
</dbReference>
<feature type="chain" id="PRO_5042192681" description="Outer-membrane lipoprotein LolB" evidence="13">
    <location>
        <begin position="25"/>
        <end position="204"/>
    </location>
</feature>
<evidence type="ECO:0000313" key="14">
    <source>
        <dbReference type="EMBL" id="MBU2788309.1"/>
    </source>
</evidence>
<comment type="subcellular location">
    <subcellularLocation>
        <location evidence="1">Cell outer membrane</location>
        <topology evidence="1">Lipid-anchor</topology>
    </subcellularLocation>
</comment>
<dbReference type="GO" id="GO:0009279">
    <property type="term" value="C:cell outer membrane"/>
    <property type="evidence" value="ECO:0007669"/>
    <property type="project" value="UniProtKB-SubCell"/>
</dbReference>
<dbReference type="PROSITE" id="PS51257">
    <property type="entry name" value="PROKAR_LIPOPROTEIN"/>
    <property type="match status" value="1"/>
</dbReference>
<dbReference type="InterPro" id="IPR029046">
    <property type="entry name" value="LolA/LolB/LppX"/>
</dbReference>